<dbReference type="AlphaFoldDB" id="A0A8S1M0Z1"/>
<evidence type="ECO:0000313" key="1">
    <source>
        <dbReference type="EMBL" id="CAD8071521.1"/>
    </source>
</evidence>
<organism evidence="1 2">
    <name type="scientific">Paramecium sonneborni</name>
    <dbReference type="NCBI Taxonomy" id="65129"/>
    <lineage>
        <taxon>Eukaryota</taxon>
        <taxon>Sar</taxon>
        <taxon>Alveolata</taxon>
        <taxon>Ciliophora</taxon>
        <taxon>Intramacronucleata</taxon>
        <taxon>Oligohymenophorea</taxon>
        <taxon>Peniculida</taxon>
        <taxon>Parameciidae</taxon>
        <taxon>Paramecium</taxon>
    </lineage>
</organism>
<dbReference type="OrthoDB" id="302749at2759"/>
<dbReference type="EMBL" id="CAJJDN010000028">
    <property type="protein sequence ID" value="CAD8071521.1"/>
    <property type="molecule type" value="Genomic_DNA"/>
</dbReference>
<accession>A0A8S1M0Z1</accession>
<keyword evidence="2" id="KW-1185">Reference proteome</keyword>
<comment type="caution">
    <text evidence="1">The sequence shown here is derived from an EMBL/GenBank/DDBJ whole genome shotgun (WGS) entry which is preliminary data.</text>
</comment>
<reference evidence="1" key="1">
    <citation type="submission" date="2021-01" db="EMBL/GenBank/DDBJ databases">
        <authorList>
            <consortium name="Genoscope - CEA"/>
            <person name="William W."/>
        </authorList>
    </citation>
    <scope>NUCLEOTIDE SEQUENCE</scope>
</reference>
<proteinExistence type="predicted"/>
<protein>
    <submittedName>
        <fullName evidence="1">Uncharacterized protein</fullName>
    </submittedName>
</protein>
<evidence type="ECO:0000313" key="2">
    <source>
        <dbReference type="Proteomes" id="UP000692954"/>
    </source>
</evidence>
<dbReference type="Proteomes" id="UP000692954">
    <property type="component" value="Unassembled WGS sequence"/>
</dbReference>
<sequence>MDLSSFLFDNLPQPQDNYEQIQDDCHQQKSKLNFNKSLFRIQSPEPSIQGDCLSNINDQSFEIGLGEFKLSNEEKNGITEEQFKNFPKKALKIQKLEKKKKYQNRPLSEKEFIGIMKKLGQCQQVMNMIDNMTIILNRFVYSLQQEQYKMIQ</sequence>
<gene>
    <name evidence="1" type="ORF">PSON_ATCC_30995.1.T0280101</name>
</gene>
<name>A0A8S1M0Z1_9CILI</name>